<keyword evidence="2" id="KW-0805">Transcription regulation</keyword>
<dbReference type="Pfam" id="PF00126">
    <property type="entry name" value="HTH_1"/>
    <property type="match status" value="1"/>
</dbReference>
<accession>A0A4R7BCM2</accession>
<evidence type="ECO:0000256" key="1">
    <source>
        <dbReference type="ARBA" id="ARBA00009437"/>
    </source>
</evidence>
<evidence type="ECO:0000313" key="6">
    <source>
        <dbReference type="EMBL" id="TDR81902.1"/>
    </source>
</evidence>
<dbReference type="GO" id="GO:0003700">
    <property type="term" value="F:DNA-binding transcription factor activity"/>
    <property type="evidence" value="ECO:0007669"/>
    <property type="project" value="InterPro"/>
</dbReference>
<comment type="caution">
    <text evidence="6">The sequence shown here is derived from an EMBL/GenBank/DDBJ whole genome shotgun (WGS) entry which is preliminary data.</text>
</comment>
<dbReference type="CDD" id="cd08460">
    <property type="entry name" value="PBP2_DntR_like_1"/>
    <property type="match status" value="1"/>
</dbReference>
<evidence type="ECO:0000313" key="7">
    <source>
        <dbReference type="Proteomes" id="UP000295611"/>
    </source>
</evidence>
<feature type="domain" description="HTH lysR-type" evidence="5">
    <location>
        <begin position="4"/>
        <end position="61"/>
    </location>
</feature>
<dbReference type="PANTHER" id="PTHR30118">
    <property type="entry name" value="HTH-TYPE TRANSCRIPTIONAL REGULATOR LEUO-RELATED"/>
    <property type="match status" value="1"/>
</dbReference>
<evidence type="ECO:0000256" key="3">
    <source>
        <dbReference type="ARBA" id="ARBA00023125"/>
    </source>
</evidence>
<dbReference type="PANTHER" id="PTHR30118:SF15">
    <property type="entry name" value="TRANSCRIPTIONAL REGULATORY PROTEIN"/>
    <property type="match status" value="1"/>
</dbReference>
<organism evidence="6 7">
    <name type="scientific">Paludibacterium purpuratum</name>
    <dbReference type="NCBI Taxonomy" id="1144873"/>
    <lineage>
        <taxon>Bacteria</taxon>
        <taxon>Pseudomonadati</taxon>
        <taxon>Pseudomonadota</taxon>
        <taxon>Betaproteobacteria</taxon>
        <taxon>Neisseriales</taxon>
        <taxon>Chromobacteriaceae</taxon>
        <taxon>Paludibacterium</taxon>
    </lineage>
</organism>
<dbReference type="AlphaFoldDB" id="A0A4R7BCM2"/>
<keyword evidence="3" id="KW-0238">DNA-binding</keyword>
<proteinExistence type="inferred from homology"/>
<dbReference type="InterPro" id="IPR050389">
    <property type="entry name" value="LysR-type_TF"/>
</dbReference>
<dbReference type="Gene3D" id="3.40.190.10">
    <property type="entry name" value="Periplasmic binding protein-like II"/>
    <property type="match status" value="2"/>
</dbReference>
<gene>
    <name evidence="6" type="ORF">DFP86_10212</name>
</gene>
<dbReference type="PROSITE" id="PS50931">
    <property type="entry name" value="HTH_LYSR"/>
    <property type="match status" value="1"/>
</dbReference>
<evidence type="ECO:0000256" key="4">
    <source>
        <dbReference type="ARBA" id="ARBA00023163"/>
    </source>
</evidence>
<sequence>MHNVDLNLLSSLDMLLTERSVTHAARRLGLSPSAMSRTLARLRVATGDQLLVQAGRTLVPTPYAEQLAEQVHELARHARAVLQPMGNALNIATLDRTFTIRANDGFVDLVGPALIATIAQTAPLVRLCFVPKPDKDAQPLREGMLDLEVGVIGSNAPELKTRLLFQDRFVGICRTGHPLLNKPGVTAERYASYPHVVVSRKRRFFGPVDDALAQQGLRRTVVMVVPGCANALQIVRHSDLIGLVPLSSLGNGAASAGLQHFELPVPTPPIKVSAIWHPRLHADPAHRWLRETLLAVCNRAQPTATI</sequence>
<dbReference type="GO" id="GO:0003677">
    <property type="term" value="F:DNA binding"/>
    <property type="evidence" value="ECO:0007669"/>
    <property type="project" value="UniProtKB-KW"/>
</dbReference>
<dbReference type="Pfam" id="PF03466">
    <property type="entry name" value="LysR_substrate"/>
    <property type="match status" value="1"/>
</dbReference>
<protein>
    <submittedName>
        <fullName evidence="6">LysR family transcriptional regulator</fullName>
    </submittedName>
</protein>
<keyword evidence="4" id="KW-0804">Transcription</keyword>
<dbReference type="InterPro" id="IPR036390">
    <property type="entry name" value="WH_DNA-bd_sf"/>
</dbReference>
<dbReference type="InterPro" id="IPR005119">
    <property type="entry name" value="LysR_subst-bd"/>
</dbReference>
<dbReference type="InterPro" id="IPR036388">
    <property type="entry name" value="WH-like_DNA-bd_sf"/>
</dbReference>
<dbReference type="Proteomes" id="UP000295611">
    <property type="component" value="Unassembled WGS sequence"/>
</dbReference>
<dbReference type="Gene3D" id="1.10.10.10">
    <property type="entry name" value="Winged helix-like DNA-binding domain superfamily/Winged helix DNA-binding domain"/>
    <property type="match status" value="1"/>
</dbReference>
<evidence type="ECO:0000256" key="2">
    <source>
        <dbReference type="ARBA" id="ARBA00023015"/>
    </source>
</evidence>
<dbReference type="RefSeq" id="WP_133678347.1">
    <property type="nucleotide sequence ID" value="NZ_SNZP01000002.1"/>
</dbReference>
<dbReference type="SUPFAM" id="SSF53850">
    <property type="entry name" value="Periplasmic binding protein-like II"/>
    <property type="match status" value="1"/>
</dbReference>
<evidence type="ECO:0000259" key="5">
    <source>
        <dbReference type="PROSITE" id="PS50931"/>
    </source>
</evidence>
<dbReference type="EMBL" id="SNZP01000002">
    <property type="protein sequence ID" value="TDR81902.1"/>
    <property type="molecule type" value="Genomic_DNA"/>
</dbReference>
<dbReference type="InterPro" id="IPR000847">
    <property type="entry name" value="LysR_HTH_N"/>
</dbReference>
<comment type="similarity">
    <text evidence="1">Belongs to the LysR transcriptional regulatory family.</text>
</comment>
<name>A0A4R7BCM2_9NEIS</name>
<dbReference type="OrthoDB" id="8717159at2"/>
<dbReference type="SUPFAM" id="SSF46785">
    <property type="entry name" value="Winged helix' DNA-binding domain"/>
    <property type="match status" value="1"/>
</dbReference>
<reference evidence="6 7" key="1">
    <citation type="submission" date="2019-03" db="EMBL/GenBank/DDBJ databases">
        <title>Genomic Encyclopedia of Type Strains, Phase III (KMG-III): the genomes of soil and plant-associated and newly described type strains.</title>
        <authorList>
            <person name="Whitman W."/>
        </authorList>
    </citation>
    <scope>NUCLEOTIDE SEQUENCE [LARGE SCALE GENOMIC DNA]</scope>
    <source>
        <strain evidence="6 7">CECT 8976</strain>
    </source>
</reference>
<keyword evidence="7" id="KW-1185">Reference proteome</keyword>